<dbReference type="InterPro" id="IPR036425">
    <property type="entry name" value="MoaB/Mog-like_dom_sf"/>
</dbReference>
<evidence type="ECO:0000313" key="3">
    <source>
        <dbReference type="EMBL" id="APH05185.1"/>
    </source>
</evidence>
<dbReference type="NCBIfam" id="TIGR00177">
    <property type="entry name" value="molyb_syn"/>
    <property type="match status" value="1"/>
</dbReference>
<keyword evidence="4" id="KW-1185">Reference proteome</keyword>
<gene>
    <name evidence="1" type="primary">cinA</name>
    <name evidence="3" type="ORF">A9C19_10730</name>
</gene>
<dbReference type="PANTHER" id="PTHR13939">
    <property type="entry name" value="NICOTINAMIDE-NUCLEOTIDE AMIDOHYDROLASE PNCC"/>
    <property type="match status" value="1"/>
</dbReference>
<dbReference type="HAMAP" id="MF_00226_B">
    <property type="entry name" value="CinA_B"/>
    <property type="match status" value="1"/>
</dbReference>
<dbReference type="PIRSF" id="PIRSF006728">
    <property type="entry name" value="CinA"/>
    <property type="match status" value="1"/>
</dbReference>
<dbReference type="InterPro" id="IPR036653">
    <property type="entry name" value="CinA-like_C"/>
</dbReference>
<dbReference type="NCBIfam" id="TIGR00199">
    <property type="entry name" value="PncC_domain"/>
    <property type="match status" value="1"/>
</dbReference>
<dbReference type="SUPFAM" id="SSF53218">
    <property type="entry name" value="Molybdenum cofactor biosynthesis proteins"/>
    <property type="match status" value="1"/>
</dbReference>
<dbReference type="NCBIfam" id="TIGR00200">
    <property type="entry name" value="cinA_nterm"/>
    <property type="match status" value="1"/>
</dbReference>
<evidence type="ECO:0000256" key="1">
    <source>
        <dbReference type="HAMAP-Rule" id="MF_00226"/>
    </source>
</evidence>
<dbReference type="Gene3D" id="3.30.70.2860">
    <property type="match status" value="1"/>
</dbReference>
<dbReference type="InterPro" id="IPR008136">
    <property type="entry name" value="CinA_C"/>
</dbReference>
<dbReference type="PANTHER" id="PTHR13939:SF0">
    <property type="entry name" value="NMN AMIDOHYDROLASE-LIKE PROTEIN YFAY"/>
    <property type="match status" value="1"/>
</dbReference>
<dbReference type="EMBL" id="CP016020">
    <property type="protein sequence ID" value="APH05185.1"/>
    <property type="molecule type" value="Genomic_DNA"/>
</dbReference>
<dbReference type="STRING" id="1547283.A9C19_10730"/>
<dbReference type="Proteomes" id="UP000181936">
    <property type="component" value="Chromosome"/>
</dbReference>
<dbReference type="Pfam" id="PF02464">
    <property type="entry name" value="CinA"/>
    <property type="match status" value="1"/>
</dbReference>
<evidence type="ECO:0000259" key="2">
    <source>
        <dbReference type="SMART" id="SM00852"/>
    </source>
</evidence>
<dbReference type="KEGG" id="bwh:A9C19_10730"/>
<dbReference type="InterPro" id="IPR050101">
    <property type="entry name" value="CinA"/>
</dbReference>
<name>A0A1L3MS62_9BACI</name>
<dbReference type="SMART" id="SM00852">
    <property type="entry name" value="MoCF_biosynth"/>
    <property type="match status" value="1"/>
</dbReference>
<dbReference type="InterPro" id="IPR041424">
    <property type="entry name" value="CinA_KH"/>
</dbReference>
<dbReference type="Gene3D" id="3.40.980.10">
    <property type="entry name" value="MoaB/Mog-like domain"/>
    <property type="match status" value="1"/>
</dbReference>
<dbReference type="InterPro" id="IPR001453">
    <property type="entry name" value="MoaB/Mog_dom"/>
</dbReference>
<dbReference type="SUPFAM" id="SSF142433">
    <property type="entry name" value="CinA-like"/>
    <property type="match status" value="1"/>
</dbReference>
<dbReference type="NCBIfam" id="NF001813">
    <property type="entry name" value="PRK00549.1"/>
    <property type="match status" value="1"/>
</dbReference>
<reference evidence="3 4" key="1">
    <citation type="journal article" date="2016" name="Sci. Rep.">
        <title>Complete genome sequence and transcriptomic analysis of a novel marine strain Bacillus weihaiensis reveals the mechanism of brown algae degradation.</title>
        <authorList>
            <person name="Zhu Y."/>
            <person name="Chen P."/>
            <person name="Bao Y."/>
            <person name="Men Y."/>
            <person name="Zeng Y."/>
            <person name="Yang J."/>
            <person name="Sun J."/>
            <person name="Sun Y."/>
        </authorList>
    </citation>
    <scope>NUCLEOTIDE SEQUENCE [LARGE SCALE GENOMIC DNA]</scope>
    <source>
        <strain evidence="3 4">Alg07</strain>
    </source>
</reference>
<proteinExistence type="inferred from homology"/>
<dbReference type="CDD" id="cd00885">
    <property type="entry name" value="cinA"/>
    <property type="match status" value="1"/>
</dbReference>
<dbReference type="Pfam" id="PF18146">
    <property type="entry name" value="CinA_KH"/>
    <property type="match status" value="1"/>
</dbReference>
<dbReference type="InterPro" id="IPR008135">
    <property type="entry name" value="Competence-induced_CinA"/>
</dbReference>
<dbReference type="Pfam" id="PF00994">
    <property type="entry name" value="MoCF_biosynth"/>
    <property type="match status" value="1"/>
</dbReference>
<dbReference type="Gene3D" id="3.90.950.20">
    <property type="entry name" value="CinA-like"/>
    <property type="match status" value="1"/>
</dbReference>
<accession>A0A1L3MS62</accession>
<organism evidence="3 4">
    <name type="scientific">Bacillus weihaiensis</name>
    <dbReference type="NCBI Taxonomy" id="1547283"/>
    <lineage>
        <taxon>Bacteria</taxon>
        <taxon>Bacillati</taxon>
        <taxon>Bacillota</taxon>
        <taxon>Bacilli</taxon>
        <taxon>Bacillales</taxon>
        <taxon>Bacillaceae</taxon>
        <taxon>Bacillus</taxon>
    </lineage>
</organism>
<comment type="similarity">
    <text evidence="1">Belongs to the CinA family.</text>
</comment>
<sequence>MDIRTEIIAVGSELLLGQIVNSNAQFLSQQLAEIGLNVYYHTVVGDNQNRLKHAIETAQKRSNVIIFTGGLGPTKDDLTKETIAHHLGKSLVIDQDALTNIEQYYLQTKRSMSENNKKQAIVIEGSIVLKNDYGMAPGMAIDVDETIYMLLPGPPSEMKPMFTQYGRTYFYEKLGFQEHLTSRVLRYFGIGESQLETDIQDLIDLQTNPTIAPLAADGEVTLRLTAKHKSEEAAIRLIDELETKINERVGQFFYGYEQTTLFQKVKELLLAKNKTISAAESLTGGLFSQHLTSLEAASQFVKGGIVCYTNEVKKNLLGVSPLILDDDGAVSEKCASEMASQIRLKTNSDIGISFTGVAGPGKQEGKPVGTVFIGISTNNSTNVYPLHLAGSRHGIRNRTVKYGCHYLVKLLQGIE</sequence>
<evidence type="ECO:0000313" key="4">
    <source>
        <dbReference type="Proteomes" id="UP000181936"/>
    </source>
</evidence>
<feature type="domain" description="MoaB/Mog" evidence="2">
    <location>
        <begin position="6"/>
        <end position="172"/>
    </location>
</feature>
<dbReference type="AlphaFoldDB" id="A0A1L3MS62"/>
<protein>
    <recommendedName>
        <fullName evidence="1">Putative competence-damage inducible protein</fullName>
    </recommendedName>
</protein>